<evidence type="ECO:0000313" key="1">
    <source>
        <dbReference type="EMBL" id="WOX55524.1"/>
    </source>
</evidence>
<keyword evidence="2" id="KW-1185">Reference proteome</keyword>
<reference evidence="1 2" key="1">
    <citation type="submission" date="2023-10" db="EMBL/GenBank/DDBJ databases">
        <title>The complete genome sequence of Methanoculleus palmolei DSM 4273.</title>
        <authorList>
            <person name="Lai S.-J."/>
            <person name="You Y.-T."/>
            <person name="Chen S.-C."/>
        </authorList>
    </citation>
    <scope>NUCLEOTIDE SEQUENCE [LARGE SCALE GENOMIC DNA]</scope>
    <source>
        <strain evidence="1 2">DSM 4273</strain>
    </source>
</reference>
<dbReference type="EMBL" id="CP137641">
    <property type="protein sequence ID" value="WOX55524.1"/>
    <property type="molecule type" value="Genomic_DNA"/>
</dbReference>
<dbReference type="Proteomes" id="UP001626603">
    <property type="component" value="Chromosome"/>
</dbReference>
<organism evidence="1 2">
    <name type="scientific">Methanoculleus palmolei</name>
    <dbReference type="NCBI Taxonomy" id="72612"/>
    <lineage>
        <taxon>Archaea</taxon>
        <taxon>Methanobacteriati</taxon>
        <taxon>Methanobacteriota</taxon>
        <taxon>Stenosarchaea group</taxon>
        <taxon>Methanomicrobia</taxon>
        <taxon>Methanomicrobiales</taxon>
        <taxon>Methanomicrobiaceae</taxon>
        <taxon>Methanoculleus</taxon>
    </lineage>
</organism>
<proteinExistence type="predicted"/>
<sequence length="50" mass="5278">MPTASRAHGTSWIVDGAIATAPRVARWRKIEDVITVPYPAVGCRAGITGT</sequence>
<accession>A0ABD8A7J8</accession>
<evidence type="ECO:0000313" key="2">
    <source>
        <dbReference type="Proteomes" id="UP001626603"/>
    </source>
</evidence>
<name>A0ABD8A7J8_9EURY</name>
<protein>
    <submittedName>
        <fullName evidence="1">Uncharacterized protein</fullName>
    </submittedName>
</protein>
<dbReference type="AlphaFoldDB" id="A0ABD8A7J8"/>
<gene>
    <name evidence="1" type="ORF">R6Y95_08630</name>
</gene>